<dbReference type="Pfam" id="PF02033">
    <property type="entry name" value="RBFA"/>
    <property type="match status" value="1"/>
</dbReference>
<evidence type="ECO:0000256" key="2">
    <source>
        <dbReference type="HAMAP-Rule" id="MF_00003"/>
    </source>
</evidence>
<keyword evidence="1 2" id="KW-0690">Ribosome biogenesis</keyword>
<evidence type="ECO:0000256" key="1">
    <source>
        <dbReference type="ARBA" id="ARBA00022517"/>
    </source>
</evidence>
<protein>
    <recommendedName>
        <fullName evidence="2">Ribosome-binding factor A</fullName>
    </recommendedName>
</protein>
<dbReference type="GO" id="GO:0043024">
    <property type="term" value="F:ribosomal small subunit binding"/>
    <property type="evidence" value="ECO:0007669"/>
    <property type="project" value="TreeGrafter"/>
</dbReference>
<proteinExistence type="inferred from homology"/>
<dbReference type="HAMAP" id="MF_00003">
    <property type="entry name" value="RbfA"/>
    <property type="match status" value="1"/>
</dbReference>
<evidence type="ECO:0000313" key="4">
    <source>
        <dbReference type="Proteomes" id="UP000254808"/>
    </source>
</evidence>
<name>A0A345UKD9_9BACT</name>
<dbReference type="PANTHER" id="PTHR33515">
    <property type="entry name" value="RIBOSOME-BINDING FACTOR A, CHLOROPLASTIC-RELATED"/>
    <property type="match status" value="1"/>
</dbReference>
<organism evidence="3 4">
    <name type="scientific">Cyclonatronum proteinivorum</name>
    <dbReference type="NCBI Taxonomy" id="1457365"/>
    <lineage>
        <taxon>Bacteria</taxon>
        <taxon>Pseudomonadati</taxon>
        <taxon>Balneolota</taxon>
        <taxon>Balneolia</taxon>
        <taxon>Balneolales</taxon>
        <taxon>Cyclonatronaceae</taxon>
        <taxon>Cyclonatronum</taxon>
    </lineage>
</organism>
<dbReference type="SUPFAM" id="SSF89919">
    <property type="entry name" value="Ribosome-binding factor A, RbfA"/>
    <property type="match status" value="1"/>
</dbReference>
<dbReference type="GO" id="GO:0005829">
    <property type="term" value="C:cytosol"/>
    <property type="evidence" value="ECO:0007669"/>
    <property type="project" value="TreeGrafter"/>
</dbReference>
<dbReference type="KEGG" id="cprv:CYPRO_1690"/>
<dbReference type="NCBIfam" id="TIGR00082">
    <property type="entry name" value="rbfA"/>
    <property type="match status" value="1"/>
</dbReference>
<comment type="function">
    <text evidence="2">One of several proteins that assist in the late maturation steps of the functional core of the 30S ribosomal subunit. Associates with free 30S ribosomal subunits (but not with 30S subunits that are part of 70S ribosomes or polysomes). Required for efficient processing of 16S rRNA. May interact with the 5'-terminal helix region of 16S rRNA.</text>
</comment>
<gene>
    <name evidence="2" type="primary">rbfA</name>
    <name evidence="3" type="ORF">CYPRO_1690</name>
</gene>
<dbReference type="Gene3D" id="3.30.300.20">
    <property type="match status" value="1"/>
</dbReference>
<dbReference type="GO" id="GO:0030490">
    <property type="term" value="P:maturation of SSU-rRNA"/>
    <property type="evidence" value="ECO:0007669"/>
    <property type="project" value="UniProtKB-UniRule"/>
</dbReference>
<dbReference type="InterPro" id="IPR023799">
    <property type="entry name" value="RbfA_dom_sf"/>
</dbReference>
<keyword evidence="4" id="KW-1185">Reference proteome</keyword>
<comment type="subcellular location">
    <subcellularLocation>
        <location evidence="2">Cytoplasm</location>
    </subcellularLocation>
</comment>
<accession>A0A345UKD9</accession>
<dbReference type="EMBL" id="CP027806">
    <property type="protein sequence ID" value="AXJ00941.1"/>
    <property type="molecule type" value="Genomic_DNA"/>
</dbReference>
<dbReference type="OrthoDB" id="9811910at2"/>
<dbReference type="InterPro" id="IPR015946">
    <property type="entry name" value="KH_dom-like_a/b"/>
</dbReference>
<dbReference type="Proteomes" id="UP000254808">
    <property type="component" value="Chromosome"/>
</dbReference>
<dbReference type="InterPro" id="IPR000238">
    <property type="entry name" value="RbfA"/>
</dbReference>
<dbReference type="PANTHER" id="PTHR33515:SF1">
    <property type="entry name" value="RIBOSOME-BINDING FACTOR A, CHLOROPLASTIC-RELATED"/>
    <property type="match status" value="1"/>
</dbReference>
<dbReference type="RefSeq" id="WP_114984188.1">
    <property type="nucleotide sequence ID" value="NZ_CP027806.1"/>
</dbReference>
<reference evidence="3 4" key="1">
    <citation type="submission" date="2018-03" db="EMBL/GenBank/DDBJ databases">
        <title>Phenotypic and genomic properties of Cyclonatronum proteinivorum gen. nov., sp. nov., a haloalkaliphilic bacteroidete from soda lakes possessing Na+-translocating rhodopsin.</title>
        <authorList>
            <person name="Toshchakov S.V."/>
            <person name="Korzhenkov A."/>
            <person name="Samarov N.I."/>
            <person name="Kublanov I.V."/>
            <person name="Muntyan M.S."/>
            <person name="Sorokin D.Y."/>
        </authorList>
    </citation>
    <scope>NUCLEOTIDE SEQUENCE [LARGE SCALE GENOMIC DNA]</scope>
    <source>
        <strain evidence="3 4">Omega</strain>
    </source>
</reference>
<comment type="similarity">
    <text evidence="2">Belongs to the RbfA family.</text>
</comment>
<comment type="subunit">
    <text evidence="2">Monomer. Binds 30S ribosomal subunits, but not 50S ribosomal subunits or 70S ribosomes.</text>
</comment>
<keyword evidence="2" id="KW-0963">Cytoplasm</keyword>
<evidence type="ECO:0000313" key="3">
    <source>
        <dbReference type="EMBL" id="AXJ00941.1"/>
    </source>
</evidence>
<dbReference type="AlphaFoldDB" id="A0A345UKD9"/>
<sequence length="122" mass="13947">MSIRTERVASVIKQDLSKILLGYQHNNIITITNVKMTPDLSIARVFVSVIDSSGAEESVYQMLSEKKSAIRAELSSLMRHQLRKMPDIEFFRDETAEYASKMENLFRKVKDIPQAPPEDENS</sequence>